<keyword evidence="2" id="KW-1185">Reference proteome</keyword>
<sequence>MLVPNERNEFVLLRHKLNALIEKDKFPMPFMDHMLDNLVETGYNKISIAPEDKGKINNIHLMIWDLRLQKHAIWVVQCFSDLRMVYDVTFLRY</sequence>
<dbReference type="Proteomes" id="UP000004994">
    <property type="component" value="Chromosome 9"/>
</dbReference>
<evidence type="ECO:0000313" key="1">
    <source>
        <dbReference type="EnsemblPlants" id="Solyc09g018605.1.1"/>
    </source>
</evidence>
<accession>A0A3Q7I203</accession>
<name>A0A3Q7I203_SOLLC</name>
<dbReference type="EnsemblPlants" id="Solyc09g018605.1.1">
    <property type="protein sequence ID" value="Solyc09g018605.1.1"/>
    <property type="gene ID" value="Solyc09g018605.1"/>
</dbReference>
<dbReference type="AlphaFoldDB" id="A0A3Q7I203"/>
<dbReference type="Gramene" id="Solyc09g018605.1.1">
    <property type="protein sequence ID" value="Solyc09g018605.1.1"/>
    <property type="gene ID" value="Solyc09g018605.1"/>
</dbReference>
<evidence type="ECO:0000313" key="2">
    <source>
        <dbReference type="Proteomes" id="UP000004994"/>
    </source>
</evidence>
<protein>
    <submittedName>
        <fullName evidence="1">Uncharacterized protein</fullName>
    </submittedName>
</protein>
<dbReference type="InParanoid" id="A0A3Q7I203"/>
<organism evidence="1">
    <name type="scientific">Solanum lycopersicum</name>
    <name type="common">Tomato</name>
    <name type="synonym">Lycopersicon esculentum</name>
    <dbReference type="NCBI Taxonomy" id="4081"/>
    <lineage>
        <taxon>Eukaryota</taxon>
        <taxon>Viridiplantae</taxon>
        <taxon>Streptophyta</taxon>
        <taxon>Embryophyta</taxon>
        <taxon>Tracheophyta</taxon>
        <taxon>Spermatophyta</taxon>
        <taxon>Magnoliopsida</taxon>
        <taxon>eudicotyledons</taxon>
        <taxon>Gunneridae</taxon>
        <taxon>Pentapetalae</taxon>
        <taxon>asterids</taxon>
        <taxon>lamiids</taxon>
        <taxon>Solanales</taxon>
        <taxon>Solanaceae</taxon>
        <taxon>Solanoideae</taxon>
        <taxon>Solaneae</taxon>
        <taxon>Solanum</taxon>
        <taxon>Solanum subgen. Lycopersicon</taxon>
    </lineage>
</organism>
<reference evidence="1" key="2">
    <citation type="submission" date="2019-01" db="UniProtKB">
        <authorList>
            <consortium name="EnsemblPlants"/>
        </authorList>
    </citation>
    <scope>IDENTIFICATION</scope>
    <source>
        <strain evidence="1">cv. Heinz 1706</strain>
    </source>
</reference>
<reference evidence="1" key="1">
    <citation type="journal article" date="2012" name="Nature">
        <title>The tomato genome sequence provides insights into fleshy fruit evolution.</title>
        <authorList>
            <consortium name="Tomato Genome Consortium"/>
        </authorList>
    </citation>
    <scope>NUCLEOTIDE SEQUENCE [LARGE SCALE GENOMIC DNA]</scope>
    <source>
        <strain evidence="1">cv. Heinz 1706</strain>
    </source>
</reference>
<proteinExistence type="predicted"/>